<dbReference type="Proteomes" id="UP000230407">
    <property type="component" value="Unassembled WGS sequence"/>
</dbReference>
<keyword evidence="4" id="KW-1185">Reference proteome</keyword>
<reference evidence="3 4" key="1">
    <citation type="submission" date="2017-11" db="EMBL/GenBank/DDBJ databases">
        <title>Streptomyces carmine sp. nov., a novel actinomycete isolated from Sophora alopecuroides in Xinjiang, China.</title>
        <authorList>
            <person name="Wang Y."/>
            <person name="Luo X."/>
            <person name="Wan C."/>
            <person name="Zhang L."/>
        </authorList>
    </citation>
    <scope>NUCLEOTIDE SEQUENCE [LARGE SCALE GENOMIC DNA]</scope>
    <source>
        <strain evidence="3 4">TRM SA0054</strain>
    </source>
</reference>
<dbReference type="InterPro" id="IPR036291">
    <property type="entry name" value="NAD(P)-bd_dom_sf"/>
</dbReference>
<dbReference type="PANTHER" id="PTHR43245">
    <property type="entry name" value="BIFUNCTIONAL POLYMYXIN RESISTANCE PROTEIN ARNA"/>
    <property type="match status" value="1"/>
</dbReference>
<protein>
    <submittedName>
        <fullName evidence="3">Epimerase</fullName>
    </submittedName>
</protein>
<proteinExistence type="predicted"/>
<evidence type="ECO:0000256" key="1">
    <source>
        <dbReference type="SAM" id="MobiDB-lite"/>
    </source>
</evidence>
<dbReference type="InterPro" id="IPR050177">
    <property type="entry name" value="Lipid_A_modif_metabolic_enz"/>
</dbReference>
<organism evidence="3 4">
    <name type="scientific">Streptomyces carminius</name>
    <dbReference type="NCBI Taxonomy" id="2665496"/>
    <lineage>
        <taxon>Bacteria</taxon>
        <taxon>Bacillati</taxon>
        <taxon>Actinomycetota</taxon>
        <taxon>Actinomycetes</taxon>
        <taxon>Kitasatosporales</taxon>
        <taxon>Streptomycetaceae</taxon>
        <taxon>Streptomyces</taxon>
    </lineage>
</organism>
<evidence type="ECO:0000313" key="4">
    <source>
        <dbReference type="Proteomes" id="UP000230407"/>
    </source>
</evidence>
<feature type="region of interest" description="Disordered" evidence="1">
    <location>
        <begin position="300"/>
        <end position="323"/>
    </location>
</feature>
<dbReference type="EMBL" id="PGGW01000069">
    <property type="protein sequence ID" value="PJE94167.1"/>
    <property type="molecule type" value="Genomic_DNA"/>
</dbReference>
<evidence type="ECO:0000313" key="3">
    <source>
        <dbReference type="EMBL" id="PJE94167.1"/>
    </source>
</evidence>
<feature type="domain" description="NAD-dependent epimerase/dehydratase" evidence="2">
    <location>
        <begin position="3"/>
        <end position="220"/>
    </location>
</feature>
<dbReference type="SUPFAM" id="SSF51735">
    <property type="entry name" value="NAD(P)-binding Rossmann-fold domains"/>
    <property type="match status" value="1"/>
</dbReference>
<accession>A0A2M8LQD6</accession>
<dbReference type="PANTHER" id="PTHR43245:SF13">
    <property type="entry name" value="UDP-D-APIOSE_UDP-D-XYLOSE SYNTHASE 2"/>
    <property type="match status" value="1"/>
</dbReference>
<dbReference type="Pfam" id="PF01370">
    <property type="entry name" value="Epimerase"/>
    <property type="match status" value="1"/>
</dbReference>
<dbReference type="InterPro" id="IPR001509">
    <property type="entry name" value="Epimerase_deHydtase"/>
</dbReference>
<gene>
    <name evidence="3" type="ORF">CUT44_28155</name>
</gene>
<name>A0A2M8LQD6_9ACTN</name>
<dbReference type="Gene3D" id="3.40.50.720">
    <property type="entry name" value="NAD(P)-binding Rossmann-like Domain"/>
    <property type="match status" value="1"/>
</dbReference>
<evidence type="ECO:0000259" key="2">
    <source>
        <dbReference type="Pfam" id="PF01370"/>
    </source>
</evidence>
<dbReference type="AlphaFoldDB" id="A0A2M8LQD6"/>
<comment type="caution">
    <text evidence="3">The sequence shown here is derived from an EMBL/GenBank/DDBJ whole genome shotgun (WGS) entry which is preliminary data.</text>
</comment>
<sequence>MRVLVLGGTSFLGRAIVERALAGGAEVTIFSRGLTNPGLFPQVARRVGDRDAGQYASLSDGGRWDAVVDVSGYVPRHVRQAADAVGERTGRYLFISTGAVYDTAGRHDDVVVWDEDAPRRQPERDTEVMASMEAYGRLKVACEDDVLARFGERATLVRSGILAGPHDPSDRFTWWVRRAARGGRVALPGRPDQPVQIVDVHDLAAFVWRLLADDRPGTFNAVGPAEPTTLAGLIGACAQAAGTEVDIVPVAADAGLPRPPLVEDSLEWQRLFRLSGARARACGFPDTPLAATAAKVLAWDRERGEPPLTQGPTPQQEAGLPGE</sequence>
<dbReference type="RefSeq" id="WP_100204779.1">
    <property type="nucleotide sequence ID" value="NZ_PGGW01000069.1"/>
</dbReference>